<dbReference type="Proteomes" id="UP001248134">
    <property type="component" value="Unassembled WGS sequence"/>
</dbReference>
<dbReference type="InterPro" id="IPR043129">
    <property type="entry name" value="ATPase_NBD"/>
</dbReference>
<dbReference type="Pfam" id="PF00480">
    <property type="entry name" value="ROK"/>
    <property type="match status" value="1"/>
</dbReference>
<protein>
    <submittedName>
        <fullName evidence="2">ROK family protein</fullName>
    </submittedName>
</protein>
<comment type="caution">
    <text evidence="2">The sequence shown here is derived from an EMBL/GenBank/DDBJ whole genome shotgun (WGS) entry which is preliminary data.</text>
</comment>
<evidence type="ECO:0000313" key="2">
    <source>
        <dbReference type="EMBL" id="MDR4329387.1"/>
    </source>
</evidence>
<sequence length="124" mass="14253">MLRCDLSLCFYYSKRLHFYQYILICNIAYREVTKYHIFAPCPISSTFGKESACTNEALNAKDPQTIIIGGGITARGTKLLDEVKEEVQKYLHQEIYNTCEISLAQNRNHAGMIGSIYHLLHPYE</sequence>
<dbReference type="AlphaFoldDB" id="A0AAJ1Z5E4"/>
<evidence type="ECO:0000313" key="3">
    <source>
        <dbReference type="Proteomes" id="UP001248134"/>
    </source>
</evidence>
<dbReference type="Gene3D" id="3.30.420.40">
    <property type="match status" value="1"/>
</dbReference>
<organism evidence="2 3">
    <name type="scientific">Bacillus pseudomycoides</name>
    <dbReference type="NCBI Taxonomy" id="64104"/>
    <lineage>
        <taxon>Bacteria</taxon>
        <taxon>Bacillati</taxon>
        <taxon>Bacillota</taxon>
        <taxon>Bacilli</taxon>
        <taxon>Bacillales</taxon>
        <taxon>Bacillaceae</taxon>
        <taxon>Bacillus</taxon>
        <taxon>Bacillus cereus group</taxon>
    </lineage>
</organism>
<reference evidence="2" key="1">
    <citation type="submission" date="2019-07" db="EMBL/GenBank/DDBJ databases">
        <title>Phylogenomic Reclassification of ATCC Bacillus Strains and Various Taxa within the Genus Bacillus.</title>
        <authorList>
            <person name="Riojas M.A."/>
            <person name="Frank A.M."/>
            <person name="Fenn S.L."/>
            <person name="King S.P."/>
            <person name="Brower S.M."/>
            <person name="Hazbon M.H."/>
        </authorList>
    </citation>
    <scope>NUCLEOTIDE SEQUENCE</scope>
    <source>
        <strain evidence="2">NR-12239</strain>
    </source>
</reference>
<gene>
    <name evidence="2" type="ORF">FOS08_27120</name>
</gene>
<dbReference type="EMBL" id="VLYX01000062">
    <property type="protein sequence ID" value="MDR4329387.1"/>
    <property type="molecule type" value="Genomic_DNA"/>
</dbReference>
<dbReference type="SUPFAM" id="SSF53067">
    <property type="entry name" value="Actin-like ATPase domain"/>
    <property type="match status" value="1"/>
</dbReference>
<evidence type="ECO:0000256" key="1">
    <source>
        <dbReference type="ARBA" id="ARBA00006479"/>
    </source>
</evidence>
<dbReference type="InterPro" id="IPR000600">
    <property type="entry name" value="ROK"/>
</dbReference>
<proteinExistence type="inferred from homology"/>
<accession>A0AAJ1Z5E4</accession>
<comment type="similarity">
    <text evidence="1">Belongs to the ROK (NagC/XylR) family.</text>
</comment>
<name>A0AAJ1Z5E4_9BACI</name>